<keyword evidence="3 4" id="KW-0326">Glycosidase</keyword>
<feature type="active site" description="Nucleophile" evidence="4">
    <location>
        <position position="270"/>
    </location>
</feature>
<evidence type="ECO:0000259" key="5">
    <source>
        <dbReference type="PROSITE" id="PS51764"/>
    </source>
</evidence>
<comment type="caution">
    <text evidence="6">The sequence shown here is derived from an EMBL/GenBank/DDBJ whole genome shotgun (WGS) entry which is preliminary data.</text>
</comment>
<evidence type="ECO:0000256" key="1">
    <source>
        <dbReference type="ARBA" id="ARBA00007754"/>
    </source>
</evidence>
<dbReference type="PANTHER" id="PTHR40079:SF4">
    <property type="entry name" value="GH26 DOMAIN-CONTAINING PROTEIN-RELATED"/>
    <property type="match status" value="1"/>
</dbReference>
<reference evidence="7" key="1">
    <citation type="submission" date="2017-11" db="EMBL/GenBank/DDBJ databases">
        <authorList>
            <person name="Watanabe M."/>
            <person name="Kojima H."/>
        </authorList>
    </citation>
    <scope>NUCLEOTIDE SEQUENCE [LARGE SCALE GENOMIC DNA]</scope>
    <source>
        <strain evidence="7">Tokyo 01</strain>
    </source>
</reference>
<dbReference type="InterPro" id="IPR000805">
    <property type="entry name" value="Glyco_hydro_26"/>
</dbReference>
<dbReference type="OrthoDB" id="9816550at2"/>
<dbReference type="PROSITE" id="PS51764">
    <property type="entry name" value="GH26"/>
    <property type="match status" value="1"/>
</dbReference>
<keyword evidence="7" id="KW-1185">Reference proteome</keyword>
<comment type="similarity">
    <text evidence="1 4">Belongs to the glycosyl hydrolase 26 family.</text>
</comment>
<keyword evidence="2 4" id="KW-0378">Hydrolase</keyword>
<dbReference type="InterPro" id="IPR017853">
    <property type="entry name" value="GH"/>
</dbReference>
<protein>
    <submittedName>
        <fullName evidence="6">Endoglucanase</fullName>
    </submittedName>
</protein>
<gene>
    <name evidence="6" type="ORF">DENIS_1476</name>
</gene>
<evidence type="ECO:0000256" key="2">
    <source>
        <dbReference type="ARBA" id="ARBA00022801"/>
    </source>
</evidence>
<evidence type="ECO:0000256" key="3">
    <source>
        <dbReference type="ARBA" id="ARBA00023295"/>
    </source>
</evidence>
<accession>A0A401FU72</accession>
<dbReference type="GO" id="GO:0016985">
    <property type="term" value="F:mannan endo-1,4-beta-mannosidase activity"/>
    <property type="evidence" value="ECO:0007669"/>
    <property type="project" value="InterPro"/>
</dbReference>
<dbReference type="SUPFAM" id="SSF51445">
    <property type="entry name" value="(Trans)glycosidases"/>
    <property type="match status" value="1"/>
</dbReference>
<reference evidence="7" key="2">
    <citation type="submission" date="2019-01" db="EMBL/GenBank/DDBJ databases">
        <title>Genome sequence of Desulfonema ishimotonii strain Tokyo 01.</title>
        <authorList>
            <person name="Fukui M."/>
        </authorList>
    </citation>
    <scope>NUCLEOTIDE SEQUENCE [LARGE SCALE GENOMIC DNA]</scope>
    <source>
        <strain evidence="7">Tokyo 01</strain>
    </source>
</reference>
<sequence length="401" mass="45507">MENSREKTVKVSVIFRRMVMAAICSIFLLCPSLSSATLLGVYYGNQGWKMDEVRDMETWQGKKNAVLNLFTSWKDDSMDHLFDDQLPNIWENENVPLITWEPFTGSDTPDDIENRIASGEFDTYIGEWADQMAVFLNGPDTAAGTEDDRQAYIRLAHEMNGDWYPWSASGDGESPEDYVEMWQHVVDIFSEKGLEDRQLQWMWSVNNADVGDWSAEDYYPGDDYVDWVGTSAYNFGEDFYWADWSTPYEKFDPVVSMLRELTDKPISVTEYASTSMTEEGNSVTAKSEWITDAFDYFLEEDIDMAIWFNTDKESDWAIFGGENGDELFISAAGLEYNAYSAYRIGVSADDVISSADEYWALVSVNSAVPTPEPSAWLLLISGLIGLAGLKKLPSVKRRALF</sequence>
<dbReference type="EMBL" id="BEXT01000001">
    <property type="protein sequence ID" value="GBC60519.1"/>
    <property type="molecule type" value="Genomic_DNA"/>
</dbReference>
<proteinExistence type="inferred from homology"/>
<dbReference type="GO" id="GO:0006080">
    <property type="term" value="P:substituted mannan metabolic process"/>
    <property type="evidence" value="ECO:0007669"/>
    <property type="project" value="InterPro"/>
</dbReference>
<evidence type="ECO:0000313" key="6">
    <source>
        <dbReference type="EMBL" id="GBC60519.1"/>
    </source>
</evidence>
<dbReference type="InterPro" id="IPR022790">
    <property type="entry name" value="GH26_dom"/>
</dbReference>
<feature type="active site" description="Proton donor" evidence="4">
    <location>
        <position position="158"/>
    </location>
</feature>
<evidence type="ECO:0000256" key="4">
    <source>
        <dbReference type="PROSITE-ProRule" id="PRU01100"/>
    </source>
</evidence>
<evidence type="ECO:0000313" key="7">
    <source>
        <dbReference type="Proteomes" id="UP000288096"/>
    </source>
</evidence>
<dbReference type="Gene3D" id="3.20.20.80">
    <property type="entry name" value="Glycosidases"/>
    <property type="match status" value="1"/>
</dbReference>
<feature type="domain" description="GH26" evidence="5">
    <location>
        <begin position="17"/>
        <end position="337"/>
    </location>
</feature>
<dbReference type="AlphaFoldDB" id="A0A401FU72"/>
<dbReference type="PANTHER" id="PTHR40079">
    <property type="entry name" value="MANNAN ENDO-1,4-BETA-MANNOSIDASE E-RELATED"/>
    <property type="match status" value="1"/>
</dbReference>
<name>A0A401FU72_9BACT</name>
<dbReference type="Proteomes" id="UP000288096">
    <property type="component" value="Unassembled WGS sequence"/>
</dbReference>
<dbReference type="Pfam" id="PF02156">
    <property type="entry name" value="Glyco_hydro_26"/>
    <property type="match status" value="1"/>
</dbReference>
<dbReference type="RefSeq" id="WP_124327924.1">
    <property type="nucleotide sequence ID" value="NZ_BEXT01000001.1"/>
</dbReference>
<organism evidence="6 7">
    <name type="scientific">Desulfonema ishimotonii</name>
    <dbReference type="NCBI Taxonomy" id="45657"/>
    <lineage>
        <taxon>Bacteria</taxon>
        <taxon>Pseudomonadati</taxon>
        <taxon>Thermodesulfobacteriota</taxon>
        <taxon>Desulfobacteria</taxon>
        <taxon>Desulfobacterales</taxon>
        <taxon>Desulfococcaceae</taxon>
        <taxon>Desulfonema</taxon>
    </lineage>
</organism>